<organism evidence="9">
    <name type="scientific">Spirodela intermedia</name>
    <name type="common">Intermediate duckweed</name>
    <dbReference type="NCBI Taxonomy" id="51605"/>
    <lineage>
        <taxon>Eukaryota</taxon>
        <taxon>Viridiplantae</taxon>
        <taxon>Streptophyta</taxon>
        <taxon>Embryophyta</taxon>
        <taxon>Tracheophyta</taxon>
        <taxon>Spermatophyta</taxon>
        <taxon>Magnoliopsida</taxon>
        <taxon>Liliopsida</taxon>
        <taxon>Araceae</taxon>
        <taxon>Lemnoideae</taxon>
        <taxon>Spirodela</taxon>
    </lineage>
</organism>
<protein>
    <submittedName>
        <fullName evidence="9">Uncharacterized protein</fullName>
    </submittedName>
</protein>
<evidence type="ECO:0000256" key="3">
    <source>
        <dbReference type="ARBA" id="ARBA00022771"/>
    </source>
</evidence>
<gene>
    <name evidence="9" type="ORF">SI7747_14017453</name>
</gene>
<feature type="compositionally biased region" description="Polar residues" evidence="6">
    <location>
        <begin position="551"/>
        <end position="562"/>
    </location>
</feature>
<dbReference type="Pfam" id="PF01753">
    <property type="entry name" value="zf-MYND"/>
    <property type="match status" value="1"/>
</dbReference>
<dbReference type="AlphaFoldDB" id="A0A7I8JLL2"/>
<dbReference type="InterPro" id="IPR001394">
    <property type="entry name" value="Peptidase_C19_UCH"/>
</dbReference>
<evidence type="ECO:0000256" key="1">
    <source>
        <dbReference type="ARBA" id="ARBA00009085"/>
    </source>
</evidence>
<evidence type="ECO:0000313" key="9">
    <source>
        <dbReference type="EMBL" id="CAA2631805.1"/>
    </source>
</evidence>
<dbReference type="GO" id="GO:0008270">
    <property type="term" value="F:zinc ion binding"/>
    <property type="evidence" value="ECO:0007669"/>
    <property type="project" value="UniProtKB-KW"/>
</dbReference>
<dbReference type="GO" id="GO:0004843">
    <property type="term" value="F:cysteine-type deubiquitinase activity"/>
    <property type="evidence" value="ECO:0007669"/>
    <property type="project" value="InterPro"/>
</dbReference>
<dbReference type="PROSITE" id="PS00972">
    <property type="entry name" value="USP_1"/>
    <property type="match status" value="1"/>
</dbReference>
<evidence type="ECO:0000256" key="6">
    <source>
        <dbReference type="SAM" id="MobiDB-lite"/>
    </source>
</evidence>
<dbReference type="Gene3D" id="6.10.140.2220">
    <property type="match status" value="1"/>
</dbReference>
<dbReference type="Proteomes" id="UP001189122">
    <property type="component" value="Unassembled WGS sequence"/>
</dbReference>
<proteinExistence type="inferred from homology"/>
<dbReference type="GO" id="GO:0005634">
    <property type="term" value="C:nucleus"/>
    <property type="evidence" value="ECO:0007669"/>
    <property type="project" value="TreeGrafter"/>
</dbReference>
<evidence type="ECO:0000256" key="5">
    <source>
        <dbReference type="PROSITE-ProRule" id="PRU00134"/>
    </source>
</evidence>
<accession>A0A7I8JLL2</accession>
<sequence>MLGGSGLPPLDLPALLQFAITALASAASRYFVVDARFESDIGGFEGRDKMRGTKKCSRCKSVRYCSQECQSKHWKGGHNRICKEPKVLFPYDEFVKLFNWDKHIYPPCGLLNCGNSCFANVILQCLACTRPLVAYLLEGSHLKTCAGNDWCFLCELQIHIQNVSQSMKPFSPINILCRLPKIGGNLGHGRQEDAHEFMRFAIDTMQSVCLDEFGGEKALDPSIQETTLIQHIFGGHLQSQVKCTKCDKISNRYENMMDLTVEIHGDAESLEECLNQFTGKEWLDGENMYKCEGCDEYVKAWKRLTVHQPPNVLTIALKRFQSGRFGKLNKRVTFPVTLDLVPYMSETRGSTDLYELYAVVVHIDMLNASFFGHYICYTKDFHGNWYRVDDCKVMKVDVEEVLAQGAYMLLYSSMSEETFHDGIIDTSCCPSTLASDEMPESMGSDHADSSRGDMNPVDDDSSGPGNAVIDLQDNTFSSGYHEKSASFSMGSTSNGEVNQHSSDCSLEKKPTTVREATTTGNGVGHCRVESCNRLESGDLSSGEDLERNGSLDENTQMKSSSAGVPPGNGNCNGMLYEPEKLSAEGGRYPSSSLPPNGRAETDYSKVGTGKAPMGNGQVDFHNPTRPSREHEGSTRPRGRGKPLFPRGFLDQPAEARTAKGKSQKEVVIPLTDNGDLAATSCSQSTLQNGEKYDAKIQSSLPENGMILCAADVSLTSNGGFRNGSYEKSQNGYVIPSESSCNGG</sequence>
<evidence type="ECO:0000259" key="8">
    <source>
        <dbReference type="PROSITE" id="PS50865"/>
    </source>
</evidence>
<dbReference type="SUPFAM" id="SSF54001">
    <property type="entry name" value="Cysteine proteinases"/>
    <property type="match status" value="1"/>
</dbReference>
<feature type="domain" description="MYND-type" evidence="8">
    <location>
        <begin position="46"/>
        <end position="82"/>
    </location>
</feature>
<dbReference type="GO" id="GO:0005829">
    <property type="term" value="C:cytosol"/>
    <property type="evidence" value="ECO:0007669"/>
    <property type="project" value="TreeGrafter"/>
</dbReference>
<evidence type="ECO:0000313" key="10">
    <source>
        <dbReference type="Proteomes" id="UP001189122"/>
    </source>
</evidence>
<feature type="domain" description="USP" evidence="7">
    <location>
        <begin position="108"/>
        <end position="414"/>
    </location>
</feature>
<dbReference type="CDD" id="cd02661">
    <property type="entry name" value="Peptidase_C19E"/>
    <property type="match status" value="1"/>
</dbReference>
<keyword evidence="3 5" id="KW-0863">Zinc-finger</keyword>
<dbReference type="PANTHER" id="PTHR24006">
    <property type="entry name" value="UBIQUITIN CARBOXYL-TERMINAL HYDROLASE"/>
    <property type="match status" value="1"/>
</dbReference>
<dbReference type="Gene3D" id="3.90.70.10">
    <property type="entry name" value="Cysteine proteinases"/>
    <property type="match status" value="1"/>
</dbReference>
<dbReference type="InterPro" id="IPR018200">
    <property type="entry name" value="USP_CS"/>
</dbReference>
<dbReference type="PANTHER" id="PTHR24006:SF677">
    <property type="entry name" value="UBIQUITIN CARBOXYL-TERMINAL HYDROLASE 19"/>
    <property type="match status" value="1"/>
</dbReference>
<dbReference type="InterPro" id="IPR038765">
    <property type="entry name" value="Papain-like_cys_pep_sf"/>
</dbReference>
<feature type="compositionally biased region" description="Polar residues" evidence="6">
    <location>
        <begin position="485"/>
        <end position="504"/>
    </location>
</feature>
<dbReference type="InterPro" id="IPR002893">
    <property type="entry name" value="Znf_MYND"/>
</dbReference>
<evidence type="ECO:0000259" key="7">
    <source>
        <dbReference type="PROSITE" id="PS50235"/>
    </source>
</evidence>
<feature type="compositionally biased region" description="Basic and acidic residues" evidence="6">
    <location>
        <begin position="526"/>
        <end position="536"/>
    </location>
</feature>
<dbReference type="GO" id="GO:0016579">
    <property type="term" value="P:protein deubiquitination"/>
    <property type="evidence" value="ECO:0007669"/>
    <property type="project" value="InterPro"/>
</dbReference>
<keyword evidence="2" id="KW-0479">Metal-binding</keyword>
<keyword evidence="4" id="KW-0862">Zinc</keyword>
<reference evidence="9 10" key="1">
    <citation type="submission" date="2019-12" db="EMBL/GenBank/DDBJ databases">
        <authorList>
            <person name="Scholz U."/>
            <person name="Mascher M."/>
            <person name="Fiebig A."/>
        </authorList>
    </citation>
    <scope>NUCLEOTIDE SEQUENCE</scope>
</reference>
<dbReference type="PROSITE" id="PS50865">
    <property type="entry name" value="ZF_MYND_2"/>
    <property type="match status" value="1"/>
</dbReference>
<dbReference type="EMBL" id="LR743601">
    <property type="protein sequence ID" value="CAA2631805.1"/>
    <property type="molecule type" value="Genomic_DNA"/>
</dbReference>
<dbReference type="EMBL" id="CACRZD030000014">
    <property type="protein sequence ID" value="CAA6671048.1"/>
    <property type="molecule type" value="Genomic_DNA"/>
</dbReference>
<feature type="region of interest" description="Disordered" evidence="6">
    <location>
        <begin position="719"/>
        <end position="743"/>
    </location>
</feature>
<dbReference type="Pfam" id="PF00443">
    <property type="entry name" value="UCH"/>
    <property type="match status" value="1"/>
</dbReference>
<name>A0A7I8JLL2_SPIIN</name>
<keyword evidence="10" id="KW-1185">Reference proteome</keyword>
<evidence type="ECO:0000256" key="4">
    <source>
        <dbReference type="ARBA" id="ARBA00022833"/>
    </source>
</evidence>
<dbReference type="InterPro" id="IPR050164">
    <property type="entry name" value="Peptidase_C19"/>
</dbReference>
<dbReference type="FunFam" id="3.90.70.10:FF:000026">
    <property type="entry name" value="Ubiquitin carboxyl-terminal hydrolase 15"/>
    <property type="match status" value="1"/>
</dbReference>
<dbReference type="InterPro" id="IPR028889">
    <property type="entry name" value="USP"/>
</dbReference>
<dbReference type="SUPFAM" id="SSF144232">
    <property type="entry name" value="HIT/MYND zinc finger-like"/>
    <property type="match status" value="1"/>
</dbReference>
<comment type="similarity">
    <text evidence="1">Belongs to the peptidase C19 family.</text>
</comment>
<feature type="region of interest" description="Disordered" evidence="6">
    <location>
        <begin position="435"/>
        <end position="648"/>
    </location>
</feature>
<evidence type="ECO:0000256" key="2">
    <source>
        <dbReference type="ARBA" id="ARBA00022723"/>
    </source>
</evidence>
<dbReference type="PROSITE" id="PS50235">
    <property type="entry name" value="USP_3"/>
    <property type="match status" value="1"/>
</dbReference>